<keyword evidence="1" id="KW-0001">2Fe-2S</keyword>
<dbReference type="FunFam" id="3.10.20.30:FF:000020">
    <property type="entry name" value="Xanthine dehydrogenase iron-sulfur subunit"/>
    <property type="match status" value="1"/>
</dbReference>
<evidence type="ECO:0000256" key="2">
    <source>
        <dbReference type="ARBA" id="ARBA00022723"/>
    </source>
</evidence>
<dbReference type="SUPFAM" id="SSF47741">
    <property type="entry name" value="CO dehydrogenase ISP C-domain like"/>
    <property type="match status" value="1"/>
</dbReference>
<dbReference type="InterPro" id="IPR012675">
    <property type="entry name" value="Beta-grasp_dom_sf"/>
</dbReference>
<dbReference type="InterPro" id="IPR036010">
    <property type="entry name" value="2Fe-2S_ferredoxin-like_sf"/>
</dbReference>
<evidence type="ECO:0000256" key="3">
    <source>
        <dbReference type="ARBA" id="ARBA00023002"/>
    </source>
</evidence>
<dbReference type="Proteomes" id="UP000178606">
    <property type="component" value="Unassembled WGS sequence"/>
</dbReference>
<comment type="caution">
    <text evidence="7">The sequence shown here is derived from an EMBL/GenBank/DDBJ whole genome shotgun (WGS) entry which is preliminary data.</text>
</comment>
<keyword evidence="3" id="KW-0560">Oxidoreductase</keyword>
<evidence type="ECO:0000256" key="5">
    <source>
        <dbReference type="ARBA" id="ARBA00023014"/>
    </source>
</evidence>
<proteinExistence type="predicted"/>
<dbReference type="Pfam" id="PF01799">
    <property type="entry name" value="Fer2_2"/>
    <property type="match status" value="1"/>
</dbReference>
<dbReference type="PANTHER" id="PTHR44379:SF5">
    <property type="entry name" value="OXIDOREDUCTASE WITH IRON-SULFUR SUBUNIT"/>
    <property type="match status" value="1"/>
</dbReference>
<evidence type="ECO:0000313" key="7">
    <source>
        <dbReference type="EMBL" id="OGG43631.1"/>
    </source>
</evidence>
<organism evidence="7 8">
    <name type="scientific">Handelsmanbacteria sp. (strain RIFCSPLOWO2_12_FULL_64_10)</name>
    <dbReference type="NCBI Taxonomy" id="1817868"/>
    <lineage>
        <taxon>Bacteria</taxon>
        <taxon>Candidatus Handelsmaniibacteriota</taxon>
    </lineage>
</organism>
<keyword evidence="5" id="KW-0411">Iron-sulfur</keyword>
<dbReference type="GO" id="GO:0016491">
    <property type="term" value="F:oxidoreductase activity"/>
    <property type="evidence" value="ECO:0007669"/>
    <property type="project" value="UniProtKB-KW"/>
</dbReference>
<dbReference type="CDD" id="cd00207">
    <property type="entry name" value="fer2"/>
    <property type="match status" value="1"/>
</dbReference>
<gene>
    <name evidence="7" type="ORF">A3F84_21360</name>
</gene>
<dbReference type="SUPFAM" id="SSF54292">
    <property type="entry name" value="2Fe-2S ferredoxin-like"/>
    <property type="match status" value="1"/>
</dbReference>
<dbReference type="AlphaFoldDB" id="A0A1F6C3A9"/>
<dbReference type="PROSITE" id="PS51085">
    <property type="entry name" value="2FE2S_FER_2"/>
    <property type="match status" value="1"/>
</dbReference>
<name>A0A1F6C3A9_HANXR</name>
<feature type="domain" description="2Fe-2S ferredoxin-type" evidence="6">
    <location>
        <begin position="6"/>
        <end position="82"/>
    </location>
</feature>
<dbReference type="Pfam" id="PF00111">
    <property type="entry name" value="Fer2"/>
    <property type="match status" value="1"/>
</dbReference>
<dbReference type="InterPro" id="IPR006058">
    <property type="entry name" value="2Fe2S_fd_BS"/>
</dbReference>
<protein>
    <recommendedName>
        <fullName evidence="6">2Fe-2S ferredoxin-type domain-containing protein</fullName>
    </recommendedName>
</protein>
<dbReference type="PROSITE" id="PS00197">
    <property type="entry name" value="2FE2S_FER_1"/>
    <property type="match status" value="1"/>
</dbReference>
<keyword evidence="4" id="KW-0408">Iron</keyword>
<dbReference type="InterPro" id="IPR036884">
    <property type="entry name" value="2Fe-2S-bd_dom_sf"/>
</dbReference>
<reference evidence="7 8" key="1">
    <citation type="journal article" date="2016" name="Nat. Commun.">
        <title>Thousands of microbial genomes shed light on interconnected biogeochemical processes in an aquifer system.</title>
        <authorList>
            <person name="Anantharaman K."/>
            <person name="Brown C.T."/>
            <person name="Hug L.A."/>
            <person name="Sharon I."/>
            <person name="Castelle C.J."/>
            <person name="Probst A.J."/>
            <person name="Thomas B.C."/>
            <person name="Singh A."/>
            <person name="Wilkins M.J."/>
            <person name="Karaoz U."/>
            <person name="Brodie E.L."/>
            <person name="Williams K.H."/>
            <person name="Hubbard S.S."/>
            <person name="Banfield J.F."/>
        </authorList>
    </citation>
    <scope>NUCLEOTIDE SEQUENCE [LARGE SCALE GENOMIC DNA]</scope>
    <source>
        <strain evidence="8">RIFCSPLOWO2_12_FULL_64_10</strain>
    </source>
</reference>
<dbReference type="GO" id="GO:0046872">
    <property type="term" value="F:metal ion binding"/>
    <property type="evidence" value="ECO:0007669"/>
    <property type="project" value="UniProtKB-KW"/>
</dbReference>
<dbReference type="Gene3D" id="3.10.20.30">
    <property type="match status" value="1"/>
</dbReference>
<dbReference type="GO" id="GO:0051537">
    <property type="term" value="F:2 iron, 2 sulfur cluster binding"/>
    <property type="evidence" value="ECO:0007669"/>
    <property type="project" value="UniProtKB-KW"/>
</dbReference>
<keyword evidence="2" id="KW-0479">Metal-binding</keyword>
<dbReference type="InterPro" id="IPR001041">
    <property type="entry name" value="2Fe-2S_ferredoxin-type"/>
</dbReference>
<accession>A0A1F6C3A9</accession>
<sequence length="176" mass="18861">MRVAKHLIKTRINGEDYEVLVEPRKTLLAMLRDQLQLTGTKEGCSTGDCGACTVIMNGKTVTSCLVLAVEADGGEITTIEGIASDSALHPVQRTMVEKGGIQCGFCTPGMIVSAVQLLRENPNPTEREIRRAIAGNLCRCTGYTKIVEAVQEAAAGFRKTAKKTARKAPRKTAKAA</sequence>
<evidence type="ECO:0000313" key="8">
    <source>
        <dbReference type="Proteomes" id="UP000178606"/>
    </source>
</evidence>
<evidence type="ECO:0000256" key="1">
    <source>
        <dbReference type="ARBA" id="ARBA00022714"/>
    </source>
</evidence>
<evidence type="ECO:0000256" key="4">
    <source>
        <dbReference type="ARBA" id="ARBA00023004"/>
    </source>
</evidence>
<dbReference type="InterPro" id="IPR051452">
    <property type="entry name" value="Diverse_Oxidoreductases"/>
</dbReference>
<evidence type="ECO:0000259" key="6">
    <source>
        <dbReference type="PROSITE" id="PS51085"/>
    </source>
</evidence>
<dbReference type="Gene3D" id="1.10.150.120">
    <property type="entry name" value="[2Fe-2S]-binding domain"/>
    <property type="match status" value="1"/>
</dbReference>
<dbReference type="EMBL" id="MFKF01000429">
    <property type="protein sequence ID" value="OGG43631.1"/>
    <property type="molecule type" value="Genomic_DNA"/>
</dbReference>
<dbReference type="InterPro" id="IPR002888">
    <property type="entry name" value="2Fe-2S-bd"/>
</dbReference>
<dbReference type="PANTHER" id="PTHR44379">
    <property type="entry name" value="OXIDOREDUCTASE WITH IRON-SULFUR SUBUNIT"/>
    <property type="match status" value="1"/>
</dbReference>
<dbReference type="FunFam" id="1.10.150.120:FF:000003">
    <property type="entry name" value="Carbon monoxide dehydrogenase, small subunit"/>
    <property type="match status" value="1"/>
</dbReference>